<sequence>MQKPPDFAELSCQQCAKACDLGFEFSMAFQPIIDWAHKRVFAYEALARGPEGQGAGWVFAQVNEDNRYRFDQSCRVKAIQLAAKLGIESYLSINFMPNAVYRPELCIRTTLAAAEKYGFNKKRIIFEFTENEQIIDKQHLRNIVEHYLEQGFLTAIDDFGSGYNGLELLTHLSTNFVKLDMSLIRNIDQDKKRQIIVRQSVNMLQELDMFVIAEGIETAEERDTLLKLGVNLFQGYYFAKPAFEALPDISWN</sequence>
<evidence type="ECO:0000313" key="2">
    <source>
        <dbReference type="EMBL" id="MBJ7550246.1"/>
    </source>
</evidence>
<gene>
    <name evidence="2" type="ORF">JHD44_06105</name>
</gene>
<reference evidence="2 3" key="1">
    <citation type="submission" date="2020-12" db="EMBL/GenBank/DDBJ databases">
        <title>Comparative genome analysis of fungal antagonists Marinomonas ostreistagni 398 and M. spartinae 468.</title>
        <authorList>
            <person name="Fields J.L."/>
            <person name="Mavrodi O.V."/>
            <person name="Biber P.D."/>
            <person name="Indest K.J."/>
            <person name="Mavrodi D.V."/>
        </authorList>
    </citation>
    <scope>NUCLEOTIDE SEQUENCE [LARGE SCALE GENOMIC DNA]</scope>
    <source>
        <strain evidence="2 3">USM7</strain>
    </source>
</reference>
<evidence type="ECO:0000259" key="1">
    <source>
        <dbReference type="PROSITE" id="PS50883"/>
    </source>
</evidence>
<name>A0ABS0Z9C7_9GAMM</name>
<evidence type="ECO:0000313" key="3">
    <source>
        <dbReference type="Proteomes" id="UP000598488"/>
    </source>
</evidence>
<dbReference type="RefSeq" id="WP_199461883.1">
    <property type="nucleotide sequence ID" value="NZ_JAEMUH010000005.1"/>
</dbReference>
<accession>A0ABS0Z9C7</accession>
<organism evidence="2 3">
    <name type="scientific">Marinomonas ostreistagni</name>
    <dbReference type="NCBI Taxonomy" id="359209"/>
    <lineage>
        <taxon>Bacteria</taxon>
        <taxon>Pseudomonadati</taxon>
        <taxon>Pseudomonadota</taxon>
        <taxon>Gammaproteobacteria</taxon>
        <taxon>Oceanospirillales</taxon>
        <taxon>Oceanospirillaceae</taxon>
        <taxon>Marinomonas</taxon>
    </lineage>
</organism>
<protein>
    <submittedName>
        <fullName evidence="2">EAL domain-containing protein</fullName>
    </submittedName>
</protein>
<feature type="domain" description="EAL" evidence="1">
    <location>
        <begin position="8"/>
        <end position="252"/>
    </location>
</feature>
<dbReference type="InterPro" id="IPR001633">
    <property type="entry name" value="EAL_dom"/>
</dbReference>
<keyword evidence="3" id="KW-1185">Reference proteome</keyword>
<dbReference type="Gene3D" id="3.20.20.450">
    <property type="entry name" value="EAL domain"/>
    <property type="match status" value="1"/>
</dbReference>
<dbReference type="Pfam" id="PF00563">
    <property type="entry name" value="EAL"/>
    <property type="match status" value="1"/>
</dbReference>
<dbReference type="SMART" id="SM00052">
    <property type="entry name" value="EAL"/>
    <property type="match status" value="1"/>
</dbReference>
<dbReference type="Proteomes" id="UP000598488">
    <property type="component" value="Unassembled WGS sequence"/>
</dbReference>
<comment type="caution">
    <text evidence="2">The sequence shown here is derived from an EMBL/GenBank/DDBJ whole genome shotgun (WGS) entry which is preliminary data.</text>
</comment>
<dbReference type="SUPFAM" id="SSF141868">
    <property type="entry name" value="EAL domain-like"/>
    <property type="match status" value="1"/>
</dbReference>
<dbReference type="EMBL" id="JAEMUH010000005">
    <property type="protein sequence ID" value="MBJ7550246.1"/>
    <property type="molecule type" value="Genomic_DNA"/>
</dbReference>
<dbReference type="InterPro" id="IPR035919">
    <property type="entry name" value="EAL_sf"/>
</dbReference>
<dbReference type="CDD" id="cd01948">
    <property type="entry name" value="EAL"/>
    <property type="match status" value="1"/>
</dbReference>
<dbReference type="PANTHER" id="PTHR33121">
    <property type="entry name" value="CYCLIC DI-GMP PHOSPHODIESTERASE PDEF"/>
    <property type="match status" value="1"/>
</dbReference>
<dbReference type="InterPro" id="IPR050706">
    <property type="entry name" value="Cyclic-di-GMP_PDE-like"/>
</dbReference>
<dbReference type="PANTHER" id="PTHR33121:SF15">
    <property type="entry name" value="BLUE LIGHT- AND TEMPERATURE-REGULATED ANTIREPRESSOR BLUF"/>
    <property type="match status" value="1"/>
</dbReference>
<proteinExistence type="predicted"/>
<dbReference type="PROSITE" id="PS50883">
    <property type="entry name" value="EAL"/>
    <property type="match status" value="1"/>
</dbReference>